<evidence type="ECO:0000313" key="7">
    <source>
        <dbReference type="EMBL" id="OAX52273.1"/>
    </source>
</evidence>
<sequence>MPLPDRTRLTRRGFLAAGTALGLAALTACSSGDDGLAEQANRADGKGFISGDGTVTEYAEKDRTDPVQFTGNLFDGGQLTGASLHGKPSLLNFWYAGCAPCRAEAPHLVKLHDEFGDRVAFYGVNLRDEKGTAEAFERNFGVDYPSVEDRTGEVLMAMSDYVPAQAVPTTLVLDAQGRVAARVLGQIDESTVRTLIQDQLGGASAAPSASATA</sequence>
<dbReference type="GO" id="GO:0016491">
    <property type="term" value="F:oxidoreductase activity"/>
    <property type="evidence" value="ECO:0007669"/>
    <property type="project" value="InterPro"/>
</dbReference>
<proteinExistence type="predicted"/>
<dbReference type="GO" id="GO:0030313">
    <property type="term" value="C:cell envelope"/>
    <property type="evidence" value="ECO:0007669"/>
    <property type="project" value="UniProtKB-SubCell"/>
</dbReference>
<keyword evidence="2" id="KW-0201">Cytochrome c-type biogenesis</keyword>
<protein>
    <submittedName>
        <fullName evidence="7">Thiol-disulfide isomerase</fullName>
    </submittedName>
    <submittedName>
        <fullName evidence="8">TlpA family protein disulfide reductase</fullName>
    </submittedName>
</protein>
<keyword evidence="7" id="KW-0413">Isomerase</keyword>
<evidence type="ECO:0000259" key="6">
    <source>
        <dbReference type="PROSITE" id="PS51352"/>
    </source>
</evidence>
<accession>A0A199NUK7</accession>
<dbReference type="AlphaFoldDB" id="A0A199NUK7"/>
<dbReference type="CDD" id="cd02966">
    <property type="entry name" value="TlpA_like_family"/>
    <property type="match status" value="1"/>
</dbReference>
<evidence type="ECO:0000313" key="8">
    <source>
        <dbReference type="EMBL" id="QPT53980.1"/>
    </source>
</evidence>
<dbReference type="GO" id="GO:0016853">
    <property type="term" value="F:isomerase activity"/>
    <property type="evidence" value="ECO:0007669"/>
    <property type="project" value="UniProtKB-KW"/>
</dbReference>
<dbReference type="GeneID" id="61262099"/>
<dbReference type="Proteomes" id="UP000053171">
    <property type="component" value="Unassembled WGS sequence"/>
</dbReference>
<dbReference type="InterPro" id="IPR000866">
    <property type="entry name" value="AhpC/TSA"/>
</dbReference>
<dbReference type="KEGG" id="rkr:I6G21_01855"/>
<feature type="domain" description="Thioredoxin" evidence="6">
    <location>
        <begin position="29"/>
        <end position="201"/>
    </location>
</feature>
<reference evidence="7" key="1">
    <citation type="submission" date="2016-04" db="EMBL/GenBank/DDBJ databases">
        <authorList>
            <person name="Evans L.H."/>
            <person name="Alamgir A."/>
            <person name="Owens N."/>
            <person name="Weber N.D."/>
            <person name="Virtaneva K."/>
            <person name="Barbian K."/>
            <person name="Babar A."/>
            <person name="Rosenke K."/>
        </authorList>
    </citation>
    <scope>NUCLEOTIDE SEQUENCE [LARGE SCALE GENOMIC DNA]</scope>
    <source>
        <strain evidence="7">RUTW2-3</strain>
    </source>
</reference>
<evidence type="ECO:0000256" key="1">
    <source>
        <dbReference type="ARBA" id="ARBA00004196"/>
    </source>
</evidence>
<evidence type="ECO:0000313" key="10">
    <source>
        <dbReference type="Proteomes" id="UP000594975"/>
    </source>
</evidence>
<dbReference type="GO" id="GO:0017004">
    <property type="term" value="P:cytochrome complex assembly"/>
    <property type="evidence" value="ECO:0007669"/>
    <property type="project" value="UniProtKB-KW"/>
</dbReference>
<dbReference type="PROSITE" id="PS51318">
    <property type="entry name" value="TAT"/>
    <property type="match status" value="1"/>
</dbReference>
<reference evidence="7 9" key="3">
    <citation type="submission" date="2016-06" db="EMBL/GenBank/DDBJ databases">
        <title>Identification of putative biosynthetic pathways for the production of bioactive secondary metabolites by the marine actinomycete Kocuria kristinae RUTW2-3.</title>
        <authorList>
            <person name="Waterworth S.C."/>
            <person name="Walmsley T.A."/>
            <person name="Matongo T."/>
            <person name="Davies-Coleman M.T."/>
            <person name="Dorrington R.A."/>
        </authorList>
    </citation>
    <scope>NUCLEOTIDE SEQUENCE [LARGE SCALE GENOMIC DNA]</scope>
    <source>
        <strain evidence="9">RuSp02-3</strain>
        <strain evidence="7">RUTW2-3</strain>
    </source>
</reference>
<dbReference type="InterPro" id="IPR036249">
    <property type="entry name" value="Thioredoxin-like_sf"/>
</dbReference>
<dbReference type="InterPro" id="IPR017937">
    <property type="entry name" value="Thioredoxin_CS"/>
</dbReference>
<dbReference type="PROSITE" id="PS00194">
    <property type="entry name" value="THIOREDOXIN_1"/>
    <property type="match status" value="1"/>
</dbReference>
<dbReference type="EMBL" id="CP065738">
    <property type="protein sequence ID" value="QPT53980.1"/>
    <property type="molecule type" value="Genomic_DNA"/>
</dbReference>
<reference evidence="8 10" key="4">
    <citation type="submission" date="2020-12" db="EMBL/GenBank/DDBJ databases">
        <title>FDA dAtabase for Regulatory Grade micrObial Sequences (FDA-ARGOS): Supporting development and validation of Infectious Disease Dx tests.</title>
        <authorList>
            <person name="Sproer C."/>
            <person name="Gronow S."/>
            <person name="Severitt S."/>
            <person name="Schroder I."/>
            <person name="Tallon L."/>
            <person name="Sadzewicz L."/>
            <person name="Zhao X."/>
            <person name="Boylan J."/>
            <person name="Ott S."/>
            <person name="Bowen H."/>
            <person name="Vavikolanu K."/>
            <person name="Mehta A."/>
            <person name="Aluvathingal J."/>
            <person name="Nadendla S."/>
            <person name="Lowell S."/>
            <person name="Myers T."/>
            <person name="Yan Y."/>
            <person name="Sichtig H."/>
        </authorList>
    </citation>
    <scope>NUCLEOTIDE SEQUENCE [LARGE SCALE GENOMIC DNA]</scope>
    <source>
        <strain evidence="8 10">FDAARGOS_864</strain>
    </source>
</reference>
<name>A0A199NUK7_9MICC</name>
<dbReference type="EMBL" id="LJBJ02000005">
    <property type="protein sequence ID" value="OAX52273.1"/>
    <property type="molecule type" value="Genomic_DNA"/>
</dbReference>
<evidence type="ECO:0000256" key="2">
    <source>
        <dbReference type="ARBA" id="ARBA00022748"/>
    </source>
</evidence>
<evidence type="ECO:0000256" key="4">
    <source>
        <dbReference type="ARBA" id="ARBA00023157"/>
    </source>
</evidence>
<dbReference type="InterPro" id="IPR013766">
    <property type="entry name" value="Thioredoxin_domain"/>
</dbReference>
<dbReference type="GO" id="GO:0016209">
    <property type="term" value="F:antioxidant activity"/>
    <property type="evidence" value="ECO:0007669"/>
    <property type="project" value="InterPro"/>
</dbReference>
<dbReference type="Pfam" id="PF00578">
    <property type="entry name" value="AhpC-TSA"/>
    <property type="match status" value="1"/>
</dbReference>
<gene>
    <name evidence="7" type="ORF">AN277_0203740</name>
    <name evidence="8" type="ORF">I6G21_01855</name>
</gene>
<comment type="subcellular location">
    <subcellularLocation>
        <location evidence="1">Cell envelope</location>
    </subcellularLocation>
</comment>
<evidence type="ECO:0000256" key="3">
    <source>
        <dbReference type="ARBA" id="ARBA00022968"/>
    </source>
</evidence>
<dbReference type="PANTHER" id="PTHR42852">
    <property type="entry name" value="THIOL:DISULFIDE INTERCHANGE PROTEIN DSBE"/>
    <property type="match status" value="1"/>
</dbReference>
<reference evidence="9" key="2">
    <citation type="submission" date="2016-04" db="EMBL/GenBank/DDBJ databases">
        <authorList>
            <person name="Waterworth S."/>
            <person name="Matcher G."/>
        </authorList>
    </citation>
    <scope>NUCLEOTIDE SEQUENCE [LARGE SCALE GENOMIC DNA]</scope>
    <source>
        <strain evidence="9">RuSp02-3</strain>
    </source>
</reference>
<evidence type="ECO:0000313" key="9">
    <source>
        <dbReference type="Proteomes" id="UP000053171"/>
    </source>
</evidence>
<keyword evidence="4" id="KW-1015">Disulfide bond</keyword>
<dbReference type="Proteomes" id="UP000594975">
    <property type="component" value="Chromosome"/>
</dbReference>
<dbReference type="Gene3D" id="3.40.30.10">
    <property type="entry name" value="Glutaredoxin"/>
    <property type="match status" value="1"/>
</dbReference>
<dbReference type="PROSITE" id="PS51352">
    <property type="entry name" value="THIOREDOXIN_2"/>
    <property type="match status" value="1"/>
</dbReference>
<dbReference type="RefSeq" id="WP_064725123.1">
    <property type="nucleotide sequence ID" value="NZ_CP065738.1"/>
</dbReference>
<dbReference type="InterPro" id="IPR006311">
    <property type="entry name" value="TAT_signal"/>
</dbReference>
<evidence type="ECO:0000256" key="5">
    <source>
        <dbReference type="ARBA" id="ARBA00023284"/>
    </source>
</evidence>
<dbReference type="SUPFAM" id="SSF52833">
    <property type="entry name" value="Thioredoxin-like"/>
    <property type="match status" value="1"/>
</dbReference>
<keyword evidence="3" id="KW-0735">Signal-anchor</keyword>
<dbReference type="InterPro" id="IPR050553">
    <property type="entry name" value="Thioredoxin_ResA/DsbE_sf"/>
</dbReference>
<organism evidence="7 9">
    <name type="scientific">Rothia kristinae</name>
    <dbReference type="NCBI Taxonomy" id="37923"/>
    <lineage>
        <taxon>Bacteria</taxon>
        <taxon>Bacillati</taxon>
        <taxon>Actinomycetota</taxon>
        <taxon>Actinomycetes</taxon>
        <taxon>Micrococcales</taxon>
        <taxon>Micrococcaceae</taxon>
        <taxon>Rothia</taxon>
    </lineage>
</organism>
<keyword evidence="5" id="KW-0676">Redox-active center</keyword>
<dbReference type="PANTHER" id="PTHR42852:SF6">
    <property type="entry name" value="THIOL:DISULFIDE INTERCHANGE PROTEIN DSBE"/>
    <property type="match status" value="1"/>
</dbReference>
<keyword evidence="9" id="KW-1185">Reference proteome</keyword>
<keyword evidence="3" id="KW-0812">Transmembrane</keyword>
<dbReference type="PROSITE" id="PS51257">
    <property type="entry name" value="PROKAR_LIPOPROTEIN"/>
    <property type="match status" value="1"/>
</dbReference>